<sequence length="516" mass="56374">MAKVPLDHATVDACRAAAAAIADDVQRFIDRHTTVGIERTVARAYGVTGADPEGTPLANALVDRIHKAGHTGRGVAYFLGRALLEGASSAQEAAEQIAYGGASLDVEGGPTTHECRGALELETQRAIARMDEARRAREVFKARFPAAELPLKYVIVATGNIYDDAVQAKAARFAGADIVAVIRATAQSLLDYVPEGPTTEGYGGTYATQENFRIIRKAADEASEETGKYLAQTNYSSGLCMSEIAWMAAVERLDMLLNDAMYGILFRDINMERTFVDQYFSRRIVARSGIVINTGEDNYLTTADAVEKAHTVLASQFINEAFARRAGLSDDQMGLGHAFEIDPWLEDSFLLEVAQAQLVRQIFDKHPIKWMPPTKFKTGDVFHSHVHDAMFNLAGVMTHQSIELLGMFSEAIHTPLLMDRYLALKSAKYVFGTAKHLGDEIQWKPGGIVERRAKEVLHKAHELLDQVKGDGIWDAIGGGAFGDVKRRRTGGKGHAGVAARDPEYLNPILDELEGGR</sequence>
<dbReference type="InterPro" id="IPR016176">
    <property type="entry name" value="Cbl-dep_enz_cat"/>
</dbReference>
<organism evidence="2 3">
    <name type="scientific">Polyangium sorediatum</name>
    <dbReference type="NCBI Taxonomy" id="889274"/>
    <lineage>
        <taxon>Bacteria</taxon>
        <taxon>Pseudomonadati</taxon>
        <taxon>Myxococcota</taxon>
        <taxon>Polyangia</taxon>
        <taxon>Polyangiales</taxon>
        <taxon>Polyangiaceae</taxon>
        <taxon>Polyangium</taxon>
    </lineage>
</organism>
<keyword evidence="3" id="KW-1185">Reference proteome</keyword>
<dbReference type="Pfam" id="PF09043">
    <property type="entry name" value="Lys-AminoMut_A"/>
    <property type="match status" value="1"/>
</dbReference>
<reference evidence="2 3" key="1">
    <citation type="submission" date="2023-04" db="EMBL/GenBank/DDBJ databases">
        <title>The genome sequence of Polyangium sorediatum DSM14670.</title>
        <authorList>
            <person name="Zhang X."/>
        </authorList>
    </citation>
    <scope>NUCLEOTIDE SEQUENCE [LARGE SCALE GENOMIC DNA]</scope>
    <source>
        <strain evidence="2 3">DSM 14670</strain>
    </source>
</reference>
<protein>
    <submittedName>
        <fullName evidence="2">Lysine 5,6-aminomutase subunit alpha</fullName>
    </submittedName>
</protein>
<feature type="domain" description="D-Lysine 5,6-aminomutase alpha subunit" evidence="1">
    <location>
        <begin position="6"/>
        <end position="510"/>
    </location>
</feature>
<evidence type="ECO:0000313" key="3">
    <source>
        <dbReference type="Proteomes" id="UP001160301"/>
    </source>
</evidence>
<gene>
    <name evidence="2" type="ORF">QHF89_47910</name>
</gene>
<dbReference type="Proteomes" id="UP001160301">
    <property type="component" value="Unassembled WGS sequence"/>
</dbReference>
<dbReference type="InterPro" id="IPR015130">
    <property type="entry name" value="Lys-AminoMut_A"/>
</dbReference>
<proteinExistence type="predicted"/>
<dbReference type="SUPFAM" id="SSF51703">
    <property type="entry name" value="Cobalamin (vitamin B12)-dependent enzymes"/>
    <property type="match status" value="1"/>
</dbReference>
<name>A0ABT6PAP2_9BACT</name>
<evidence type="ECO:0000259" key="1">
    <source>
        <dbReference type="Pfam" id="PF09043"/>
    </source>
</evidence>
<comment type="caution">
    <text evidence="2">The sequence shown here is derived from an EMBL/GenBank/DDBJ whole genome shotgun (WGS) entry which is preliminary data.</text>
</comment>
<dbReference type="Gene3D" id="3.20.20.440">
    <property type="entry name" value="D-Lysine 5,6-aminomutase alpha subunit"/>
    <property type="match status" value="1"/>
</dbReference>
<evidence type="ECO:0000313" key="2">
    <source>
        <dbReference type="EMBL" id="MDI1437327.1"/>
    </source>
</evidence>
<dbReference type="RefSeq" id="WP_136971406.1">
    <property type="nucleotide sequence ID" value="NZ_JARZHI010000119.1"/>
</dbReference>
<dbReference type="EMBL" id="JARZHI010000119">
    <property type="protein sequence ID" value="MDI1437327.1"/>
    <property type="molecule type" value="Genomic_DNA"/>
</dbReference>
<accession>A0ABT6PAP2</accession>
<dbReference type="InterPro" id="IPR037086">
    <property type="entry name" value="Lys-AminoMut_asu_sf"/>
</dbReference>